<keyword evidence="1" id="KW-0813">Transport</keyword>
<evidence type="ECO:0000256" key="7">
    <source>
        <dbReference type="ARBA" id="ARBA00022967"/>
    </source>
</evidence>
<dbReference type="GO" id="GO:0005524">
    <property type="term" value="F:ATP binding"/>
    <property type="evidence" value="ECO:0007669"/>
    <property type="project" value="UniProtKB-KW"/>
</dbReference>
<dbReference type="InterPro" id="IPR050107">
    <property type="entry name" value="ABC_carbohydrate_import_ATPase"/>
</dbReference>
<dbReference type="SMART" id="SM00382">
    <property type="entry name" value="AAA"/>
    <property type="match status" value="2"/>
</dbReference>
<dbReference type="Gene3D" id="3.40.50.300">
    <property type="entry name" value="P-loop containing nucleotide triphosphate hydrolases"/>
    <property type="match status" value="2"/>
</dbReference>
<feature type="domain" description="ABC transporter" evidence="9">
    <location>
        <begin position="11"/>
        <end position="247"/>
    </location>
</feature>
<evidence type="ECO:0000256" key="5">
    <source>
        <dbReference type="ARBA" id="ARBA00022741"/>
    </source>
</evidence>
<keyword evidence="2" id="KW-1003">Cell membrane</keyword>
<keyword evidence="11" id="KW-1185">Reference proteome</keyword>
<keyword evidence="4" id="KW-0677">Repeat</keyword>
<keyword evidence="8" id="KW-0472">Membrane</keyword>
<accession>A0ABR8MGX7</accession>
<proteinExistence type="predicted"/>
<dbReference type="CDD" id="cd03215">
    <property type="entry name" value="ABC_Carb_Monos_II"/>
    <property type="match status" value="1"/>
</dbReference>
<evidence type="ECO:0000256" key="2">
    <source>
        <dbReference type="ARBA" id="ARBA00022475"/>
    </source>
</evidence>
<dbReference type="Pfam" id="PF00005">
    <property type="entry name" value="ABC_tran"/>
    <property type="match status" value="2"/>
</dbReference>
<keyword evidence="7" id="KW-1278">Translocase</keyword>
<dbReference type="PROSITE" id="PS50893">
    <property type="entry name" value="ABC_TRANSPORTER_2"/>
    <property type="match status" value="2"/>
</dbReference>
<dbReference type="InterPro" id="IPR003593">
    <property type="entry name" value="AAA+_ATPase"/>
</dbReference>
<evidence type="ECO:0000313" key="11">
    <source>
        <dbReference type="Proteomes" id="UP000649289"/>
    </source>
</evidence>
<evidence type="ECO:0000256" key="1">
    <source>
        <dbReference type="ARBA" id="ARBA00022448"/>
    </source>
</evidence>
<dbReference type="InterPro" id="IPR003439">
    <property type="entry name" value="ABC_transporter-like_ATP-bd"/>
</dbReference>
<keyword evidence="3" id="KW-0762">Sugar transport</keyword>
<dbReference type="PROSITE" id="PS00211">
    <property type="entry name" value="ABC_TRANSPORTER_1"/>
    <property type="match status" value="1"/>
</dbReference>
<evidence type="ECO:0000313" key="10">
    <source>
        <dbReference type="EMBL" id="MBD3915153.1"/>
    </source>
</evidence>
<dbReference type="InterPro" id="IPR017871">
    <property type="entry name" value="ABC_transporter-like_CS"/>
</dbReference>
<dbReference type="EMBL" id="JACXYY010000004">
    <property type="protein sequence ID" value="MBD3915153.1"/>
    <property type="molecule type" value="Genomic_DNA"/>
</dbReference>
<name>A0ABR8MGX7_9ACTN</name>
<keyword evidence="5" id="KW-0547">Nucleotide-binding</keyword>
<gene>
    <name evidence="10" type="ORF">IEZ25_11055</name>
</gene>
<dbReference type="RefSeq" id="WP_191199478.1">
    <property type="nucleotide sequence ID" value="NZ_BAAAPA010000005.1"/>
</dbReference>
<sequence>MSTSNTAAPVLVLRDVSKSFGPVVALRSGSLSVDAGSIHALIGENGAGKSTLVKVVAGVHRRDSGVFELGGEAVDFGSTADSKQSGVAVIYQEPTLFPDLSVTENIFMGRQPLARGRRIDRQAMHTEAEGLFRRLGVRIDPRRPAEGLSIADQQIIEIAKAISLDARLLVMDEPTAALSGVEVERLFAVARSLRDEGRALVFISHRFDEVFELCDTVTVMRDGSYIDTRRIDETTPSDLVSLMVGRDVDDLFPKVAAEVGEPVLEVRGLNRAGVFHDIDFEVRAGEIVGLAGLVGAGRSEIARAVFGVDAYDSGSVTLSGKAVRARDPRAAIRAGMAFIPEDRRKQGLVIDASVTRNVAAVIRNGIARAGLITGSMENKAAGPWAGRLEVKTNALDMNAATMSGGNQQKVVIAKWLATNPKLLIIDEPTRGIDVGTKSEVHRLLSELAGQGLAILMISSELPEVLGMADRVLVLCEGQITAELDRAEATPEAVMHAATHHLEDVR</sequence>
<organism evidence="10 11">
    <name type="scientific">Nocardioides hwasunensis</name>
    <dbReference type="NCBI Taxonomy" id="397258"/>
    <lineage>
        <taxon>Bacteria</taxon>
        <taxon>Bacillati</taxon>
        <taxon>Actinomycetota</taxon>
        <taxon>Actinomycetes</taxon>
        <taxon>Propionibacteriales</taxon>
        <taxon>Nocardioidaceae</taxon>
        <taxon>Nocardioides</taxon>
    </lineage>
</organism>
<protein>
    <submittedName>
        <fullName evidence="10">Sugar ABC transporter ATP-binding protein</fullName>
    </submittedName>
</protein>
<evidence type="ECO:0000259" key="9">
    <source>
        <dbReference type="PROSITE" id="PS50893"/>
    </source>
</evidence>
<feature type="domain" description="ABC transporter" evidence="9">
    <location>
        <begin position="246"/>
        <end position="501"/>
    </location>
</feature>
<dbReference type="InterPro" id="IPR027417">
    <property type="entry name" value="P-loop_NTPase"/>
</dbReference>
<dbReference type="CDD" id="cd03216">
    <property type="entry name" value="ABC_Carb_Monos_I"/>
    <property type="match status" value="1"/>
</dbReference>
<evidence type="ECO:0000256" key="6">
    <source>
        <dbReference type="ARBA" id="ARBA00022840"/>
    </source>
</evidence>
<evidence type="ECO:0000256" key="8">
    <source>
        <dbReference type="ARBA" id="ARBA00023136"/>
    </source>
</evidence>
<evidence type="ECO:0000256" key="4">
    <source>
        <dbReference type="ARBA" id="ARBA00022737"/>
    </source>
</evidence>
<dbReference type="SUPFAM" id="SSF52540">
    <property type="entry name" value="P-loop containing nucleoside triphosphate hydrolases"/>
    <property type="match status" value="2"/>
</dbReference>
<reference evidence="10 11" key="1">
    <citation type="submission" date="2020-09" db="EMBL/GenBank/DDBJ databases">
        <title>novel species in genus Nocardioides.</title>
        <authorList>
            <person name="Zhang G."/>
        </authorList>
    </citation>
    <scope>NUCLEOTIDE SEQUENCE [LARGE SCALE GENOMIC DNA]</scope>
    <source>
        <strain evidence="10 11">19197</strain>
    </source>
</reference>
<dbReference type="PANTHER" id="PTHR43790">
    <property type="entry name" value="CARBOHYDRATE TRANSPORT ATP-BINDING PROTEIN MG119-RELATED"/>
    <property type="match status" value="1"/>
</dbReference>
<evidence type="ECO:0000256" key="3">
    <source>
        <dbReference type="ARBA" id="ARBA00022597"/>
    </source>
</evidence>
<dbReference type="PANTHER" id="PTHR43790:SF3">
    <property type="entry name" value="D-ALLOSE IMPORT ATP-BINDING PROTEIN ALSA-RELATED"/>
    <property type="match status" value="1"/>
</dbReference>
<dbReference type="Proteomes" id="UP000649289">
    <property type="component" value="Unassembled WGS sequence"/>
</dbReference>
<comment type="caution">
    <text evidence="10">The sequence shown here is derived from an EMBL/GenBank/DDBJ whole genome shotgun (WGS) entry which is preliminary data.</text>
</comment>
<keyword evidence="6 10" id="KW-0067">ATP-binding</keyword>